<evidence type="ECO:0000313" key="2">
    <source>
        <dbReference type="EMBL" id="MBP3959801.1"/>
    </source>
</evidence>
<evidence type="ECO:0008006" key="4">
    <source>
        <dbReference type="Google" id="ProtNLM"/>
    </source>
</evidence>
<proteinExistence type="predicted"/>
<dbReference type="Proteomes" id="UP000676565">
    <property type="component" value="Unassembled WGS sequence"/>
</dbReference>
<keyword evidence="3" id="KW-1185">Reference proteome</keyword>
<organism evidence="2 3">
    <name type="scientific">Gemmata palustris</name>
    <dbReference type="NCBI Taxonomy" id="2822762"/>
    <lineage>
        <taxon>Bacteria</taxon>
        <taxon>Pseudomonadati</taxon>
        <taxon>Planctomycetota</taxon>
        <taxon>Planctomycetia</taxon>
        <taxon>Gemmatales</taxon>
        <taxon>Gemmataceae</taxon>
        <taxon>Gemmata</taxon>
    </lineage>
</organism>
<dbReference type="RefSeq" id="WP_210660594.1">
    <property type="nucleotide sequence ID" value="NZ_JAGKQQ010000001.1"/>
</dbReference>
<evidence type="ECO:0000256" key="1">
    <source>
        <dbReference type="SAM" id="MobiDB-lite"/>
    </source>
</evidence>
<gene>
    <name evidence="2" type="ORF">J8F10_31525</name>
</gene>
<name>A0ABS5C1F9_9BACT</name>
<reference evidence="2 3" key="1">
    <citation type="submission" date="2021-04" db="EMBL/GenBank/DDBJ databases">
        <authorList>
            <person name="Ivanova A."/>
        </authorList>
    </citation>
    <scope>NUCLEOTIDE SEQUENCE [LARGE SCALE GENOMIC DNA]</scope>
    <source>
        <strain evidence="2 3">G18</strain>
    </source>
</reference>
<feature type="region of interest" description="Disordered" evidence="1">
    <location>
        <begin position="187"/>
        <end position="230"/>
    </location>
</feature>
<comment type="caution">
    <text evidence="2">The sequence shown here is derived from an EMBL/GenBank/DDBJ whole genome shotgun (WGS) entry which is preliminary data.</text>
</comment>
<dbReference type="PROSITE" id="PS51257">
    <property type="entry name" value="PROKAR_LIPOPROTEIN"/>
    <property type="match status" value="1"/>
</dbReference>
<sequence length="230" mass="24527">MNRFAALVAGIALLSSTGCMHDGEWSVSKALGWDDEPSFDPKNPPKASLPTAERVEVLGRKIIVQNTFTGIEPLIFTVGVKESVLFHRGTEQLYISEGLVNKCKTDAELAAVLCAELGQMVAEKRAAKSVGRDVDPIKDAGFGGSPVLGGGTPVDAGQQANLAFHEKRFPRGNRGVDAADASQAARDLLKGSGFDPADLERVEPLLKQSDRGEKIRKQMGSSAAAPDWKK</sequence>
<protein>
    <recommendedName>
        <fullName evidence="4">Lipoprotein</fullName>
    </recommendedName>
</protein>
<evidence type="ECO:0000313" key="3">
    <source>
        <dbReference type="Proteomes" id="UP000676565"/>
    </source>
</evidence>
<dbReference type="EMBL" id="JAGKQQ010000001">
    <property type="protein sequence ID" value="MBP3959801.1"/>
    <property type="molecule type" value="Genomic_DNA"/>
</dbReference>
<feature type="compositionally biased region" description="Basic and acidic residues" evidence="1">
    <location>
        <begin position="198"/>
        <end position="216"/>
    </location>
</feature>
<accession>A0ABS5C1F9</accession>